<keyword evidence="6 8" id="KW-0675">Receptor</keyword>
<evidence type="ECO:0000256" key="2">
    <source>
        <dbReference type="ARBA" id="ARBA00022692"/>
    </source>
</evidence>
<evidence type="ECO:0000256" key="4">
    <source>
        <dbReference type="ARBA" id="ARBA00023040"/>
    </source>
</evidence>
<dbReference type="PRINTS" id="PR00237">
    <property type="entry name" value="GPCRRHODOPSN"/>
</dbReference>
<organism evidence="12 13">
    <name type="scientific">Exaiptasia diaphana</name>
    <name type="common">Tropical sea anemone</name>
    <name type="synonym">Aiptasia pulchella</name>
    <dbReference type="NCBI Taxonomy" id="2652724"/>
    <lineage>
        <taxon>Eukaryota</taxon>
        <taxon>Metazoa</taxon>
        <taxon>Cnidaria</taxon>
        <taxon>Anthozoa</taxon>
        <taxon>Hexacorallia</taxon>
        <taxon>Actiniaria</taxon>
        <taxon>Aiptasiidae</taxon>
        <taxon>Exaiptasia</taxon>
    </lineage>
</organism>
<dbReference type="PROSITE" id="PS50262">
    <property type="entry name" value="G_PROTEIN_RECEP_F1_2"/>
    <property type="match status" value="1"/>
</dbReference>
<evidence type="ECO:0000256" key="3">
    <source>
        <dbReference type="ARBA" id="ARBA00022989"/>
    </source>
</evidence>
<dbReference type="PANTHER" id="PTHR45695">
    <property type="entry name" value="LEUCOKININ RECEPTOR-RELATED"/>
    <property type="match status" value="1"/>
</dbReference>
<keyword evidence="4 8" id="KW-0297">G-protein coupled receptor</keyword>
<dbReference type="PANTHER" id="PTHR45695:SF9">
    <property type="entry name" value="LEUCOKININ RECEPTOR"/>
    <property type="match status" value="1"/>
</dbReference>
<feature type="transmembrane region" description="Helical" evidence="10">
    <location>
        <begin position="55"/>
        <end position="75"/>
    </location>
</feature>
<dbReference type="OMA" id="RRHNTES"/>
<feature type="transmembrane region" description="Helical" evidence="10">
    <location>
        <begin position="236"/>
        <end position="255"/>
    </location>
</feature>
<feature type="region of interest" description="Disordered" evidence="9">
    <location>
        <begin position="327"/>
        <end position="348"/>
    </location>
</feature>
<evidence type="ECO:0000256" key="7">
    <source>
        <dbReference type="ARBA" id="ARBA00023224"/>
    </source>
</evidence>
<comment type="similarity">
    <text evidence="8">Belongs to the G-protein coupled receptor 1 family.</text>
</comment>
<evidence type="ECO:0000313" key="12">
    <source>
        <dbReference type="EnsemblMetazoa" id="XP_020899666.1"/>
    </source>
</evidence>
<evidence type="ECO:0000256" key="5">
    <source>
        <dbReference type="ARBA" id="ARBA00023136"/>
    </source>
</evidence>
<evidence type="ECO:0000256" key="8">
    <source>
        <dbReference type="RuleBase" id="RU000688"/>
    </source>
</evidence>
<feature type="transmembrane region" description="Helical" evidence="10">
    <location>
        <begin position="275"/>
        <end position="293"/>
    </location>
</feature>
<dbReference type="RefSeq" id="XP_020899666.1">
    <property type="nucleotide sequence ID" value="XM_021044007.2"/>
</dbReference>
<evidence type="ECO:0000256" key="10">
    <source>
        <dbReference type="SAM" id="Phobius"/>
    </source>
</evidence>
<evidence type="ECO:0000256" key="6">
    <source>
        <dbReference type="ARBA" id="ARBA00023170"/>
    </source>
</evidence>
<keyword evidence="7 8" id="KW-0807">Transducer</keyword>
<evidence type="ECO:0000259" key="11">
    <source>
        <dbReference type="PROSITE" id="PS50262"/>
    </source>
</evidence>
<keyword evidence="5 10" id="KW-0472">Membrane</keyword>
<keyword evidence="3 10" id="KW-1133">Transmembrane helix</keyword>
<dbReference type="InterPro" id="IPR017452">
    <property type="entry name" value="GPCR_Rhodpsn_7TM"/>
</dbReference>
<feature type="transmembrane region" description="Helical" evidence="10">
    <location>
        <begin position="16"/>
        <end position="43"/>
    </location>
</feature>
<dbReference type="Proteomes" id="UP000887567">
    <property type="component" value="Unplaced"/>
</dbReference>
<dbReference type="Pfam" id="PF00001">
    <property type="entry name" value="7tm_1"/>
    <property type="match status" value="1"/>
</dbReference>
<dbReference type="InterPro" id="IPR000276">
    <property type="entry name" value="GPCR_Rhodpsn"/>
</dbReference>
<keyword evidence="2 8" id="KW-0812">Transmembrane</keyword>
<name>A0A913X6I5_EXADI</name>
<dbReference type="PROSITE" id="PS00237">
    <property type="entry name" value="G_PROTEIN_RECEP_F1_1"/>
    <property type="match status" value="1"/>
</dbReference>
<comment type="subcellular location">
    <subcellularLocation>
        <location evidence="1">Membrane</location>
        <topology evidence="1">Multi-pass membrane protein</topology>
    </subcellularLocation>
</comment>
<proteinExistence type="inferred from homology"/>
<evidence type="ECO:0000313" key="13">
    <source>
        <dbReference type="Proteomes" id="UP000887567"/>
    </source>
</evidence>
<dbReference type="OrthoDB" id="9445642at2759"/>
<dbReference type="GO" id="GO:0004930">
    <property type="term" value="F:G protein-coupled receptor activity"/>
    <property type="evidence" value="ECO:0007669"/>
    <property type="project" value="UniProtKB-KW"/>
</dbReference>
<feature type="domain" description="G-protein coupled receptors family 1 profile" evidence="11">
    <location>
        <begin position="34"/>
        <end position="290"/>
    </location>
</feature>
<dbReference type="GeneID" id="110238341"/>
<protein>
    <recommendedName>
        <fullName evidence="11">G-protein coupled receptors family 1 profile domain-containing protein</fullName>
    </recommendedName>
</protein>
<feature type="transmembrane region" description="Helical" evidence="10">
    <location>
        <begin position="134"/>
        <end position="152"/>
    </location>
</feature>
<dbReference type="EnsemblMetazoa" id="XM_021044007.2">
    <property type="protein sequence ID" value="XP_020899666.1"/>
    <property type="gene ID" value="LOC110238341"/>
</dbReference>
<sequence>MPNATSNIEYQYSDSFTYGTLICLGLAAAVGFLGNLLLVIIISKARKLRSVMNRFILHLAIGDLIVCSICIPLFLALNFYPEKSNHVVVCKIARFLQYLAPIGTIMLLITIGINRHQAIVHPLRGMTYRTANKLIFGAWLYSVVVVSPSVYLTNIQHYPIPHLNKTGSYCATIPVSTKLGLIYVVGLAFFGYVIPLITLLVLYTKISFSVWRRGDKLRTSRPEASMQRSRKKVIKMFLTVILVFVATWLPLIIYVGVLESLLGGPKRISYARLTLYAIGLSNSIYNPFIYSFFNKRFRDGCKSLFKGSVKVVSRKSAERREAVRERKKESYVLQTGDADGSSQPPENQLDWTKKFRANAVREHNDNAYESKDNCKLLTINEINITEEQFNSSDKTIENADQNLSSTARQTSTKKESLASEFKNGYETPNGKTQSFPRQLSSYGRKRKKAYKTLSIDSTLMKQRKKSQEKLRKTVSHDETVQWNNDFENIF</sequence>
<evidence type="ECO:0000256" key="1">
    <source>
        <dbReference type="ARBA" id="ARBA00004141"/>
    </source>
</evidence>
<dbReference type="AlphaFoldDB" id="A0A913X6I5"/>
<dbReference type="Gene3D" id="1.20.1070.10">
    <property type="entry name" value="Rhodopsin 7-helix transmembrane proteins"/>
    <property type="match status" value="1"/>
</dbReference>
<feature type="transmembrane region" description="Helical" evidence="10">
    <location>
        <begin position="95"/>
        <end position="113"/>
    </location>
</feature>
<reference evidence="12" key="1">
    <citation type="submission" date="2022-11" db="UniProtKB">
        <authorList>
            <consortium name="EnsemblMetazoa"/>
        </authorList>
    </citation>
    <scope>IDENTIFICATION</scope>
</reference>
<evidence type="ECO:0000256" key="9">
    <source>
        <dbReference type="SAM" id="MobiDB-lite"/>
    </source>
</evidence>
<feature type="region of interest" description="Disordered" evidence="9">
    <location>
        <begin position="422"/>
        <end position="441"/>
    </location>
</feature>
<dbReference type="GO" id="GO:0005886">
    <property type="term" value="C:plasma membrane"/>
    <property type="evidence" value="ECO:0007669"/>
    <property type="project" value="TreeGrafter"/>
</dbReference>
<dbReference type="SUPFAM" id="SSF81321">
    <property type="entry name" value="Family A G protein-coupled receptor-like"/>
    <property type="match status" value="1"/>
</dbReference>
<feature type="compositionally biased region" description="Polar residues" evidence="9">
    <location>
        <begin position="429"/>
        <end position="441"/>
    </location>
</feature>
<dbReference type="KEGG" id="epa:110238341"/>
<accession>A0A913X6I5</accession>
<dbReference type="CDD" id="cd00637">
    <property type="entry name" value="7tm_classA_rhodopsin-like"/>
    <property type="match status" value="1"/>
</dbReference>
<feature type="transmembrane region" description="Helical" evidence="10">
    <location>
        <begin position="181"/>
        <end position="203"/>
    </location>
</feature>
<keyword evidence="13" id="KW-1185">Reference proteome</keyword>
<dbReference type="SMART" id="SM01381">
    <property type="entry name" value="7TM_GPCR_Srsx"/>
    <property type="match status" value="1"/>
</dbReference>